<dbReference type="PANTHER" id="PTHR21716">
    <property type="entry name" value="TRANSMEMBRANE PROTEIN"/>
    <property type="match status" value="1"/>
</dbReference>
<dbReference type="AlphaFoldDB" id="A0A2T5B324"/>
<evidence type="ECO:0000256" key="4">
    <source>
        <dbReference type="ARBA" id="ARBA00022989"/>
    </source>
</evidence>
<comment type="similarity">
    <text evidence="2">Belongs to the autoinducer-2 exporter (AI-2E) (TC 2.A.86) family.</text>
</comment>
<comment type="caution">
    <text evidence="7">The sequence shown here is derived from an EMBL/GenBank/DDBJ whole genome shotgun (WGS) entry which is preliminary data.</text>
</comment>
<evidence type="ECO:0000256" key="5">
    <source>
        <dbReference type="ARBA" id="ARBA00023136"/>
    </source>
</evidence>
<sequence>MRTIEDLAFLWLLVATSLAFGLIIWPYFGAVLWGVVAAIVFAPLYRRLLWVTGQRAGLTAIITVVLVVLLVIVPLMLIASSLVIEANSLYDGIQSGRLDVNQYLRSVGDMLPAWVKGLLDRFDLSTAGALRERLSQLFSQFLQLVLTRALTVGQSTLEFIVSLGVMLYLLFFLLRDGSGLTRRIRDAIPLRASQRDELLQKFAVVVRATVKGSILVAILQGALGGLIFWVLGIHAPVLWAVVMAFFALVPAVGASIVWLPVALYLLISGAVWQAIILVAFGTLVIGLVDNLLRPILVGKSTRMPDYVVLISTLGGISVAGLNGFVIGPMIAAMFIAVWDINTSWRRAAGIPAIQAGSHENADRLPPSGDTDSRD</sequence>
<organism evidence="7 8">
    <name type="scientific">Mycoplana dimorpha</name>
    <dbReference type="NCBI Taxonomy" id="28320"/>
    <lineage>
        <taxon>Bacteria</taxon>
        <taxon>Pseudomonadati</taxon>
        <taxon>Pseudomonadota</taxon>
        <taxon>Alphaproteobacteria</taxon>
        <taxon>Hyphomicrobiales</taxon>
        <taxon>Rhizobiaceae</taxon>
        <taxon>Mycoplana</taxon>
    </lineage>
</organism>
<dbReference type="GO" id="GO:0016020">
    <property type="term" value="C:membrane"/>
    <property type="evidence" value="ECO:0007669"/>
    <property type="project" value="UniProtKB-SubCell"/>
</dbReference>
<dbReference type="OrthoDB" id="106838at2"/>
<feature type="transmembrane region" description="Helical" evidence="6">
    <location>
        <begin position="308"/>
        <end position="338"/>
    </location>
</feature>
<dbReference type="Proteomes" id="UP000241247">
    <property type="component" value="Unassembled WGS sequence"/>
</dbReference>
<feature type="transmembrane region" description="Helical" evidence="6">
    <location>
        <begin position="61"/>
        <end position="84"/>
    </location>
</feature>
<proteinExistence type="inferred from homology"/>
<evidence type="ECO:0000313" key="7">
    <source>
        <dbReference type="EMBL" id="PTM93362.1"/>
    </source>
</evidence>
<protein>
    <submittedName>
        <fullName evidence="7">Putative PurR-regulated permease PerM</fullName>
    </submittedName>
</protein>
<keyword evidence="3 6" id="KW-0812">Transmembrane</keyword>
<keyword evidence="8" id="KW-1185">Reference proteome</keyword>
<dbReference type="PANTHER" id="PTHR21716:SF4">
    <property type="entry name" value="TRANSMEMBRANE PROTEIN 245"/>
    <property type="match status" value="1"/>
</dbReference>
<dbReference type="InterPro" id="IPR002549">
    <property type="entry name" value="AI-2E-like"/>
</dbReference>
<comment type="subcellular location">
    <subcellularLocation>
        <location evidence="1">Membrane</location>
        <topology evidence="1">Multi-pass membrane protein</topology>
    </subcellularLocation>
</comment>
<dbReference type="Pfam" id="PF01594">
    <property type="entry name" value="AI-2E_transport"/>
    <property type="match status" value="1"/>
</dbReference>
<evidence type="ECO:0000256" key="6">
    <source>
        <dbReference type="SAM" id="Phobius"/>
    </source>
</evidence>
<keyword evidence="5 6" id="KW-0472">Membrane</keyword>
<feature type="transmembrane region" description="Helical" evidence="6">
    <location>
        <begin position="156"/>
        <end position="174"/>
    </location>
</feature>
<reference evidence="7 8" key="1">
    <citation type="submission" date="2018-04" db="EMBL/GenBank/DDBJ databases">
        <title>Genomic Encyclopedia of Type Strains, Phase IV (KMG-IV): sequencing the most valuable type-strain genomes for metagenomic binning, comparative biology and taxonomic classification.</title>
        <authorList>
            <person name="Goeker M."/>
        </authorList>
    </citation>
    <scope>NUCLEOTIDE SEQUENCE [LARGE SCALE GENOMIC DNA]</scope>
    <source>
        <strain evidence="7 8">DSM 7138</strain>
    </source>
</reference>
<feature type="transmembrane region" description="Helical" evidence="6">
    <location>
        <begin position="31"/>
        <end position="49"/>
    </location>
</feature>
<feature type="transmembrane region" description="Helical" evidence="6">
    <location>
        <begin position="208"/>
        <end position="231"/>
    </location>
</feature>
<feature type="transmembrane region" description="Helical" evidence="6">
    <location>
        <begin position="266"/>
        <end position="288"/>
    </location>
</feature>
<dbReference type="RefSeq" id="WP_108003711.1">
    <property type="nucleotide sequence ID" value="NZ_JBHEEX010000005.1"/>
</dbReference>
<accession>A0A2T5B324</accession>
<keyword evidence="4 6" id="KW-1133">Transmembrane helix</keyword>
<gene>
    <name evidence="7" type="ORF">C7449_10647</name>
</gene>
<evidence type="ECO:0000313" key="8">
    <source>
        <dbReference type="Proteomes" id="UP000241247"/>
    </source>
</evidence>
<dbReference type="EMBL" id="PZZZ01000006">
    <property type="protein sequence ID" value="PTM93362.1"/>
    <property type="molecule type" value="Genomic_DNA"/>
</dbReference>
<feature type="transmembrane region" description="Helical" evidence="6">
    <location>
        <begin position="7"/>
        <end position="25"/>
    </location>
</feature>
<feature type="transmembrane region" description="Helical" evidence="6">
    <location>
        <begin position="237"/>
        <end position="259"/>
    </location>
</feature>
<evidence type="ECO:0000256" key="2">
    <source>
        <dbReference type="ARBA" id="ARBA00009773"/>
    </source>
</evidence>
<name>A0A2T5B324_MYCDI</name>
<evidence type="ECO:0000256" key="1">
    <source>
        <dbReference type="ARBA" id="ARBA00004141"/>
    </source>
</evidence>
<evidence type="ECO:0000256" key="3">
    <source>
        <dbReference type="ARBA" id="ARBA00022692"/>
    </source>
</evidence>